<protein>
    <submittedName>
        <fullName evidence="2">Uncharacterized protein</fullName>
    </submittedName>
</protein>
<reference evidence="2 3" key="1">
    <citation type="submission" date="2017-06" db="EMBL/GenBank/DDBJ databases">
        <title>Genome sequencing of cyanobaciteial culture collection at National Institute for Environmental Studies (NIES).</title>
        <authorList>
            <person name="Hirose Y."/>
            <person name="Shimura Y."/>
            <person name="Fujisawa T."/>
            <person name="Nakamura Y."/>
            <person name="Kawachi M."/>
        </authorList>
    </citation>
    <scope>NUCLEOTIDE SEQUENCE [LARGE SCALE GENOMIC DNA]</scope>
    <source>
        <strain evidence="2 3">NIES-267</strain>
    </source>
</reference>
<name>A0A1Z4LYL5_9CYAN</name>
<keyword evidence="3" id="KW-1185">Reference proteome</keyword>
<evidence type="ECO:0000313" key="2">
    <source>
        <dbReference type="EMBL" id="BAY86304.1"/>
    </source>
</evidence>
<feature type="transmembrane region" description="Helical" evidence="1">
    <location>
        <begin position="20"/>
        <end position="38"/>
    </location>
</feature>
<dbReference type="EMBL" id="AP018227">
    <property type="protein sequence ID" value="BAY86304.1"/>
    <property type="molecule type" value="Genomic_DNA"/>
</dbReference>
<keyword evidence="1" id="KW-0812">Transmembrane</keyword>
<evidence type="ECO:0000256" key="1">
    <source>
        <dbReference type="SAM" id="Phobius"/>
    </source>
</evidence>
<sequence length="196" mass="22528">MSQENLGNNNQKPSPNRSKFIKQIMFILFIIITIGTYLEIKKFIYVINNLEEVTEVLDSISPGKIVDLYLQAVISGDKSQVKALVCNSQIYSNDSQNKVKNFKVIKPNIKKIKDGGFAFYEIETEQEIITANNQTKLVKKYISVWPTDEHYSYFTKKYSKGYGNTSTQIERKDWSSNPFCIVPDENRIVGDDLFSI</sequence>
<dbReference type="Proteomes" id="UP000218418">
    <property type="component" value="Chromosome"/>
</dbReference>
<accession>A0A1Z4LYL5</accession>
<proteinExistence type="predicted"/>
<keyword evidence="1" id="KW-1133">Transmembrane helix</keyword>
<gene>
    <name evidence="2" type="ORF">NIES267_58100</name>
</gene>
<keyword evidence="1" id="KW-0472">Membrane</keyword>
<organism evidence="2 3">
    <name type="scientific">Calothrix parasitica NIES-267</name>
    <dbReference type="NCBI Taxonomy" id="1973488"/>
    <lineage>
        <taxon>Bacteria</taxon>
        <taxon>Bacillati</taxon>
        <taxon>Cyanobacteriota</taxon>
        <taxon>Cyanophyceae</taxon>
        <taxon>Nostocales</taxon>
        <taxon>Calotrichaceae</taxon>
        <taxon>Calothrix</taxon>
    </lineage>
</organism>
<dbReference type="AlphaFoldDB" id="A0A1Z4LYL5"/>
<evidence type="ECO:0000313" key="3">
    <source>
        <dbReference type="Proteomes" id="UP000218418"/>
    </source>
</evidence>